<proteinExistence type="predicted"/>
<keyword evidence="1" id="KW-0472">Membrane</keyword>
<keyword evidence="3" id="KW-1185">Reference proteome</keyword>
<dbReference type="RefSeq" id="WP_284392419.1">
    <property type="nucleotide sequence ID" value="NZ_BSNK01000002.1"/>
</dbReference>
<name>A0ABQ5VDZ1_9PROT</name>
<keyword evidence="1" id="KW-0812">Transmembrane</keyword>
<sequence>MLTVANWIAYGLGVYGLIGLIFALWFVILGVREAPIEGKAVILRLMLMPGALLLWPLLILGRKS</sequence>
<feature type="transmembrane region" description="Helical" evidence="1">
    <location>
        <begin position="41"/>
        <end position="60"/>
    </location>
</feature>
<evidence type="ECO:0000313" key="3">
    <source>
        <dbReference type="Proteomes" id="UP001161391"/>
    </source>
</evidence>
<evidence type="ECO:0000313" key="2">
    <source>
        <dbReference type="EMBL" id="GLQ25172.1"/>
    </source>
</evidence>
<feature type="transmembrane region" description="Helical" evidence="1">
    <location>
        <begin position="7"/>
        <end position="29"/>
    </location>
</feature>
<evidence type="ECO:0000256" key="1">
    <source>
        <dbReference type="SAM" id="Phobius"/>
    </source>
</evidence>
<comment type="caution">
    <text evidence="2">The sequence shown here is derived from an EMBL/GenBank/DDBJ whole genome shotgun (WGS) entry which is preliminary data.</text>
</comment>
<dbReference type="Proteomes" id="UP001161391">
    <property type="component" value="Unassembled WGS sequence"/>
</dbReference>
<protein>
    <submittedName>
        <fullName evidence="2">Uncharacterized protein</fullName>
    </submittedName>
</protein>
<reference evidence="2" key="1">
    <citation type="journal article" date="2014" name="Int. J. Syst. Evol. Microbiol.">
        <title>Complete genome of a new Firmicutes species belonging to the dominant human colonic microbiota ('Ruminococcus bicirculans') reveals two chromosomes and a selective capacity to utilize plant glucans.</title>
        <authorList>
            <consortium name="NISC Comparative Sequencing Program"/>
            <person name="Wegmann U."/>
            <person name="Louis P."/>
            <person name="Goesmann A."/>
            <person name="Henrissat B."/>
            <person name="Duncan S.H."/>
            <person name="Flint H.J."/>
        </authorList>
    </citation>
    <scope>NUCLEOTIDE SEQUENCE</scope>
    <source>
        <strain evidence="2">NBRC 108219</strain>
    </source>
</reference>
<keyword evidence="1" id="KW-1133">Transmembrane helix</keyword>
<gene>
    <name evidence="2" type="ORF">GCM10007853_30460</name>
</gene>
<organism evidence="2 3">
    <name type="scientific">Algimonas ampicilliniresistens</name>
    <dbReference type="NCBI Taxonomy" id="1298735"/>
    <lineage>
        <taxon>Bacteria</taxon>
        <taxon>Pseudomonadati</taxon>
        <taxon>Pseudomonadota</taxon>
        <taxon>Alphaproteobacteria</taxon>
        <taxon>Maricaulales</taxon>
        <taxon>Robiginitomaculaceae</taxon>
        <taxon>Algimonas</taxon>
    </lineage>
</organism>
<accession>A0ABQ5VDZ1</accession>
<dbReference type="EMBL" id="BSNK01000002">
    <property type="protein sequence ID" value="GLQ25172.1"/>
    <property type="molecule type" value="Genomic_DNA"/>
</dbReference>
<reference evidence="2" key="2">
    <citation type="submission" date="2023-01" db="EMBL/GenBank/DDBJ databases">
        <title>Draft genome sequence of Algimonas ampicilliniresistens strain NBRC 108219.</title>
        <authorList>
            <person name="Sun Q."/>
            <person name="Mori K."/>
        </authorList>
    </citation>
    <scope>NUCLEOTIDE SEQUENCE</scope>
    <source>
        <strain evidence="2">NBRC 108219</strain>
    </source>
</reference>